<feature type="compositionally biased region" description="Polar residues" evidence="1">
    <location>
        <begin position="188"/>
        <end position="199"/>
    </location>
</feature>
<proteinExistence type="predicted"/>
<organism evidence="2">
    <name type="scientific">Ixodes ricinus</name>
    <name type="common">Common tick</name>
    <name type="synonym">Acarus ricinus</name>
    <dbReference type="NCBI Taxonomy" id="34613"/>
    <lineage>
        <taxon>Eukaryota</taxon>
        <taxon>Metazoa</taxon>
        <taxon>Ecdysozoa</taxon>
        <taxon>Arthropoda</taxon>
        <taxon>Chelicerata</taxon>
        <taxon>Arachnida</taxon>
        <taxon>Acari</taxon>
        <taxon>Parasitiformes</taxon>
        <taxon>Ixodida</taxon>
        <taxon>Ixodoidea</taxon>
        <taxon>Ixodidae</taxon>
        <taxon>Ixodinae</taxon>
        <taxon>Ixodes</taxon>
    </lineage>
</organism>
<reference evidence="2" key="1">
    <citation type="submission" date="2019-12" db="EMBL/GenBank/DDBJ databases">
        <title>An insight into the sialome of adult female Ixodes ricinus ticks feeding for 6 days.</title>
        <authorList>
            <person name="Perner J."/>
            <person name="Ribeiro J.M.C."/>
        </authorList>
    </citation>
    <scope>NUCLEOTIDE SEQUENCE</scope>
    <source>
        <strain evidence="2">Semi-engorged</strain>
        <tissue evidence="2">Salivary glands</tissue>
    </source>
</reference>
<protein>
    <submittedName>
        <fullName evidence="2">Putative secreted protein</fullName>
    </submittedName>
</protein>
<feature type="region of interest" description="Disordered" evidence="1">
    <location>
        <begin position="180"/>
        <end position="199"/>
    </location>
</feature>
<dbReference type="EMBL" id="GIFC01013831">
    <property type="protein sequence ID" value="MXU95914.1"/>
    <property type="molecule type" value="Transcribed_RNA"/>
</dbReference>
<evidence type="ECO:0000256" key="1">
    <source>
        <dbReference type="SAM" id="MobiDB-lite"/>
    </source>
</evidence>
<dbReference type="AlphaFoldDB" id="A0A6B0V295"/>
<feature type="region of interest" description="Disordered" evidence="1">
    <location>
        <begin position="133"/>
        <end position="156"/>
    </location>
</feature>
<sequence>MSRVVPMSSGLSRRAATPWLLATCRALCSACSTKASRWPRQDPCRATARAAPLPAGATLDSSTTANSRSTWSWPRASQRASWASRPWVRAQGGVASSRSTLASWTDSLHRASRASRWGLRALWGSGSRAQADGQVAQCSRPSSRGRLISSGKGARDSWPAMLARQTRVFSRRACSQSHHHSRSASRELQCSSAEHSSWS</sequence>
<evidence type="ECO:0000313" key="2">
    <source>
        <dbReference type="EMBL" id="MXU95914.1"/>
    </source>
</evidence>
<accession>A0A6B0V295</accession>
<name>A0A6B0V295_IXORI</name>